<accession>A0A8R1UAR0</accession>
<comment type="similarity">
    <text evidence="1">Belongs to the cytochrome P450 family.</text>
</comment>
<dbReference type="EnsemblMetazoa" id="PPA16475.1">
    <property type="protein sequence ID" value="PPA16475.1"/>
    <property type="gene ID" value="WBGene00106029"/>
</dbReference>
<evidence type="ECO:0000256" key="1">
    <source>
        <dbReference type="ARBA" id="ARBA00010617"/>
    </source>
</evidence>
<organism evidence="3 4">
    <name type="scientific">Pristionchus pacificus</name>
    <name type="common">Parasitic nematode worm</name>
    <dbReference type="NCBI Taxonomy" id="54126"/>
    <lineage>
        <taxon>Eukaryota</taxon>
        <taxon>Metazoa</taxon>
        <taxon>Ecdysozoa</taxon>
        <taxon>Nematoda</taxon>
        <taxon>Chromadorea</taxon>
        <taxon>Rhabditida</taxon>
        <taxon>Rhabditina</taxon>
        <taxon>Diplogasteromorpha</taxon>
        <taxon>Diplogasteroidea</taxon>
        <taxon>Neodiplogasteridae</taxon>
        <taxon>Pristionchus</taxon>
    </lineage>
</organism>
<dbReference type="GO" id="GO:0005506">
    <property type="term" value="F:iron ion binding"/>
    <property type="evidence" value="ECO:0007669"/>
    <property type="project" value="InterPro"/>
</dbReference>
<evidence type="ECO:0000256" key="2">
    <source>
        <dbReference type="ARBA" id="ARBA00023033"/>
    </source>
</evidence>
<reference evidence="3" key="2">
    <citation type="submission" date="2022-06" db="UniProtKB">
        <authorList>
            <consortium name="EnsemblMetazoa"/>
        </authorList>
    </citation>
    <scope>IDENTIFICATION</scope>
    <source>
        <strain evidence="3">PS312</strain>
    </source>
</reference>
<dbReference type="SUPFAM" id="SSF48264">
    <property type="entry name" value="Cytochrome P450"/>
    <property type="match status" value="1"/>
</dbReference>
<sequence length="92" mass="10595">MELTEFMFNPDRFINENGTTLKKDLVERMIAFSLGKRSAGEGLARVELFLGLTATIQNYRILPREEDPIDVQPLSMIILQPKIQQFVKIEKV</sequence>
<evidence type="ECO:0000313" key="4">
    <source>
        <dbReference type="Proteomes" id="UP000005239"/>
    </source>
</evidence>
<dbReference type="Proteomes" id="UP000005239">
    <property type="component" value="Unassembled WGS sequence"/>
</dbReference>
<dbReference type="PANTHER" id="PTHR24284">
    <property type="entry name" value="CYTOCHROME P450 FAMILY"/>
    <property type="match status" value="1"/>
</dbReference>
<gene>
    <name evidence="3" type="primary">WBGene00106029</name>
</gene>
<dbReference type="GO" id="GO:0016705">
    <property type="term" value="F:oxidoreductase activity, acting on paired donors, with incorporation or reduction of molecular oxygen"/>
    <property type="evidence" value="ECO:0007669"/>
    <property type="project" value="InterPro"/>
</dbReference>
<name>A0A2A6CLH8_PRIPA</name>
<keyword evidence="2" id="KW-0560">Oxidoreductase</keyword>
<dbReference type="Pfam" id="PF00067">
    <property type="entry name" value="p450"/>
    <property type="match status" value="1"/>
</dbReference>
<keyword evidence="2" id="KW-0503">Monooxygenase</keyword>
<protein>
    <submittedName>
        <fullName evidence="3">Cytochrome P450</fullName>
    </submittedName>
</protein>
<dbReference type="GO" id="GO:0004497">
    <property type="term" value="F:monooxygenase activity"/>
    <property type="evidence" value="ECO:0007669"/>
    <property type="project" value="UniProtKB-KW"/>
</dbReference>
<reference evidence="4" key="1">
    <citation type="journal article" date="2008" name="Nat. Genet.">
        <title>The Pristionchus pacificus genome provides a unique perspective on nematode lifestyle and parasitism.</title>
        <authorList>
            <person name="Dieterich C."/>
            <person name="Clifton S.W."/>
            <person name="Schuster L.N."/>
            <person name="Chinwalla A."/>
            <person name="Delehaunty K."/>
            <person name="Dinkelacker I."/>
            <person name="Fulton L."/>
            <person name="Fulton R."/>
            <person name="Godfrey J."/>
            <person name="Minx P."/>
            <person name="Mitreva M."/>
            <person name="Roeseler W."/>
            <person name="Tian H."/>
            <person name="Witte H."/>
            <person name="Yang S.P."/>
            <person name="Wilson R.K."/>
            <person name="Sommer R.J."/>
        </authorList>
    </citation>
    <scope>NUCLEOTIDE SEQUENCE [LARGE SCALE GENOMIC DNA]</scope>
    <source>
        <strain evidence="4">PS312</strain>
    </source>
</reference>
<proteinExistence type="inferred from homology"/>
<dbReference type="GO" id="GO:0020037">
    <property type="term" value="F:heme binding"/>
    <property type="evidence" value="ECO:0007669"/>
    <property type="project" value="InterPro"/>
</dbReference>
<keyword evidence="4" id="KW-1185">Reference proteome</keyword>
<dbReference type="InterPro" id="IPR001128">
    <property type="entry name" value="Cyt_P450"/>
</dbReference>
<dbReference type="InterPro" id="IPR036396">
    <property type="entry name" value="Cyt_P450_sf"/>
</dbReference>
<evidence type="ECO:0000313" key="3">
    <source>
        <dbReference type="EnsemblMetazoa" id="PPA16475.1"/>
    </source>
</evidence>
<dbReference type="OrthoDB" id="5842145at2759"/>
<dbReference type="PANTHER" id="PTHR24284:SF1">
    <property type="entry name" value="CYTOCHROME P450 FAMILY"/>
    <property type="match status" value="1"/>
</dbReference>
<dbReference type="AlphaFoldDB" id="A0A2A6CLH8"/>
<dbReference type="Gene3D" id="1.10.630.10">
    <property type="entry name" value="Cytochrome P450"/>
    <property type="match status" value="1"/>
</dbReference>
<accession>A0A2A6CLH8</accession>